<feature type="region of interest" description="Disordered" evidence="1">
    <location>
        <begin position="57"/>
        <end position="77"/>
    </location>
</feature>
<evidence type="ECO:0000256" key="1">
    <source>
        <dbReference type="SAM" id="MobiDB-lite"/>
    </source>
</evidence>
<dbReference type="OrthoDB" id="9999611at2759"/>
<gene>
    <name evidence="2" type="ORF">ARMGADRAFT_1064634</name>
</gene>
<dbReference type="PANTHER" id="PTHR40460:SF1">
    <property type="entry name" value="CSBD-LIKE DOMAIN-CONTAINING PROTEIN"/>
    <property type="match status" value="1"/>
</dbReference>
<reference evidence="3" key="1">
    <citation type="journal article" date="2017" name="Nat. Ecol. Evol.">
        <title>Genome expansion and lineage-specific genetic innovations in the forest pathogenic fungi Armillaria.</title>
        <authorList>
            <person name="Sipos G."/>
            <person name="Prasanna A.N."/>
            <person name="Walter M.C."/>
            <person name="O'Connor E."/>
            <person name="Balint B."/>
            <person name="Krizsan K."/>
            <person name="Kiss B."/>
            <person name="Hess J."/>
            <person name="Varga T."/>
            <person name="Slot J."/>
            <person name="Riley R."/>
            <person name="Boka B."/>
            <person name="Rigling D."/>
            <person name="Barry K."/>
            <person name="Lee J."/>
            <person name="Mihaltcheva S."/>
            <person name="LaButti K."/>
            <person name="Lipzen A."/>
            <person name="Waldron R."/>
            <person name="Moloney N.M."/>
            <person name="Sperisen C."/>
            <person name="Kredics L."/>
            <person name="Vagvoelgyi C."/>
            <person name="Patrignani A."/>
            <person name="Fitzpatrick D."/>
            <person name="Nagy I."/>
            <person name="Doyle S."/>
            <person name="Anderson J.B."/>
            <person name="Grigoriev I.V."/>
            <person name="Gueldener U."/>
            <person name="Muensterkoetter M."/>
            <person name="Nagy L.G."/>
        </authorList>
    </citation>
    <scope>NUCLEOTIDE SEQUENCE [LARGE SCALE GENOMIC DNA]</scope>
    <source>
        <strain evidence="3">Ar21-2</strain>
    </source>
</reference>
<evidence type="ECO:0000313" key="3">
    <source>
        <dbReference type="Proteomes" id="UP000217790"/>
    </source>
</evidence>
<name>A0A2H3D8E1_ARMGA</name>
<proteinExistence type="predicted"/>
<evidence type="ECO:0000313" key="2">
    <source>
        <dbReference type="EMBL" id="PBK90044.1"/>
    </source>
</evidence>
<dbReference type="InParanoid" id="A0A2H3D8E1"/>
<accession>A0A2H3D8E1</accession>
<dbReference type="Proteomes" id="UP000217790">
    <property type="component" value="Unassembled WGS sequence"/>
</dbReference>
<evidence type="ECO:0008006" key="4">
    <source>
        <dbReference type="Google" id="ProtNLM"/>
    </source>
</evidence>
<dbReference type="AlphaFoldDB" id="A0A2H3D8E1"/>
<sequence>MAENDACGGWRWCRNDEQAARDVRRGEKYDEVMPSAIQHEVQGAREHIESRLLMTSGPARVGTEPSSQRNSGDLTGQYHSLKGTAVETIGNVTGATSWTQSGKEEHAAGETEYNAALAKGYAEGAVDRLEGKKDVIVGAVTGDKAQQTQGNIQNEKGNAKQQTCSNRGKRKLLINLMRLEHML</sequence>
<dbReference type="STRING" id="47427.A0A2H3D8E1"/>
<dbReference type="PANTHER" id="PTHR40460">
    <property type="entry name" value="CHROMOSOME 1, WHOLE GENOME SHOTGUN SEQUENCE"/>
    <property type="match status" value="1"/>
</dbReference>
<protein>
    <recommendedName>
        <fullName evidence="4">CsbD-like domain-containing protein</fullName>
    </recommendedName>
</protein>
<feature type="compositionally biased region" description="Polar residues" evidence="1">
    <location>
        <begin position="64"/>
        <end position="77"/>
    </location>
</feature>
<organism evidence="2 3">
    <name type="scientific">Armillaria gallica</name>
    <name type="common">Bulbous honey fungus</name>
    <name type="synonym">Armillaria bulbosa</name>
    <dbReference type="NCBI Taxonomy" id="47427"/>
    <lineage>
        <taxon>Eukaryota</taxon>
        <taxon>Fungi</taxon>
        <taxon>Dikarya</taxon>
        <taxon>Basidiomycota</taxon>
        <taxon>Agaricomycotina</taxon>
        <taxon>Agaricomycetes</taxon>
        <taxon>Agaricomycetidae</taxon>
        <taxon>Agaricales</taxon>
        <taxon>Marasmiineae</taxon>
        <taxon>Physalacriaceae</taxon>
        <taxon>Armillaria</taxon>
    </lineage>
</organism>
<dbReference type="EMBL" id="KZ293666">
    <property type="protein sequence ID" value="PBK90044.1"/>
    <property type="molecule type" value="Genomic_DNA"/>
</dbReference>
<keyword evidence="3" id="KW-1185">Reference proteome</keyword>